<organism evidence="2 3">
    <name type="scientific">Rhynchospora pubera</name>
    <dbReference type="NCBI Taxonomy" id="906938"/>
    <lineage>
        <taxon>Eukaryota</taxon>
        <taxon>Viridiplantae</taxon>
        <taxon>Streptophyta</taxon>
        <taxon>Embryophyta</taxon>
        <taxon>Tracheophyta</taxon>
        <taxon>Spermatophyta</taxon>
        <taxon>Magnoliopsida</taxon>
        <taxon>Liliopsida</taxon>
        <taxon>Poales</taxon>
        <taxon>Cyperaceae</taxon>
        <taxon>Cyperoideae</taxon>
        <taxon>Rhynchosporeae</taxon>
        <taxon>Rhynchospora</taxon>
    </lineage>
</organism>
<name>A0AAV8EKQ0_9POAL</name>
<protein>
    <submittedName>
        <fullName evidence="2">Glycosyltransferase (DUF604)</fullName>
    </submittedName>
</protein>
<keyword evidence="3" id="KW-1185">Reference proteome</keyword>
<dbReference type="Gene3D" id="3.90.550.50">
    <property type="match status" value="1"/>
</dbReference>
<reference evidence="2" key="1">
    <citation type="submission" date="2022-08" db="EMBL/GenBank/DDBJ databases">
        <authorList>
            <person name="Marques A."/>
        </authorList>
    </citation>
    <scope>NUCLEOTIDE SEQUENCE</scope>
    <source>
        <strain evidence="2">RhyPub2mFocal</strain>
        <tissue evidence="2">Leaves</tissue>
    </source>
</reference>
<evidence type="ECO:0000313" key="3">
    <source>
        <dbReference type="Proteomes" id="UP001140206"/>
    </source>
</evidence>
<gene>
    <name evidence="2" type="ORF">LUZ62_063075</name>
</gene>
<accession>A0AAV8EKQ0</accession>
<feature type="compositionally biased region" description="Polar residues" evidence="1">
    <location>
        <begin position="11"/>
        <end position="26"/>
    </location>
</feature>
<dbReference type="InterPro" id="IPR006740">
    <property type="entry name" value="DUF604"/>
</dbReference>
<evidence type="ECO:0000256" key="1">
    <source>
        <dbReference type="SAM" id="MobiDB-lite"/>
    </source>
</evidence>
<dbReference type="Proteomes" id="UP001140206">
    <property type="component" value="Chromosome 3"/>
</dbReference>
<dbReference type="Pfam" id="PF04646">
    <property type="entry name" value="DUF604"/>
    <property type="match status" value="1"/>
</dbReference>
<evidence type="ECO:0000313" key="2">
    <source>
        <dbReference type="EMBL" id="KAJ4778818.1"/>
    </source>
</evidence>
<sequence>MEVTSPPLSPPTSKIKFQNHFPSTRESPPLSPTPHSTFPSSSSPSILSMAAGSHISRLPLFLFVLSFISFFLLYNNFHPPPLTSPLRHSSDTSRDLSTFSTSSSLLLPSSPSLSVRHVLFGIASSSRSIIHRIPLISLWWDPSVRLFVFVDSPPRTRSKRRIEENRFPFPVLVSANASHFPYTFKRGLRSGIRVARIVKELIERTDISKKEVRWIVLGDDDTVFIPTNLLETLDKYDWRQWHYIGSRSEMWSQNNDHGFDMAYGGGGIAISLPLAKVLARNIDTCIKRYHYLFGSDGRISACLAELGVQLTHEPGFHQIDMHGDISGLLSSHPLNPLVSLHHFDQVDPIFPFLNRSASVAHLMSSVMRDPRRALQKMVCYDRPRNRTVSIAWGYSISVFEGNKLLLDLLAVDKTFWPWVRGSNGEEIYMFNTRGSRRRDKCKDPAVFYLKNIVSSGSGDKTRIESTYSRYMPGWCLWTASVKNLRLISVRSQRLERFKDKPLRRHCCDVLPSSTEYKMKVDIRECKEGELVAMYT</sequence>
<proteinExistence type="predicted"/>
<comment type="caution">
    <text evidence="2">The sequence shown here is derived from an EMBL/GenBank/DDBJ whole genome shotgun (WGS) entry which is preliminary data.</text>
</comment>
<dbReference type="AlphaFoldDB" id="A0AAV8EKQ0"/>
<dbReference type="PANTHER" id="PTHR10811">
    <property type="entry name" value="FRINGE-RELATED"/>
    <property type="match status" value="1"/>
</dbReference>
<feature type="region of interest" description="Disordered" evidence="1">
    <location>
        <begin position="1"/>
        <end position="39"/>
    </location>
</feature>
<dbReference type="EMBL" id="JAMFTS010000003">
    <property type="protein sequence ID" value="KAJ4778818.1"/>
    <property type="molecule type" value="Genomic_DNA"/>
</dbReference>